<proteinExistence type="predicted"/>
<comment type="caution">
    <text evidence="2">The sequence shown here is derived from an EMBL/GenBank/DDBJ whole genome shotgun (WGS) entry which is preliminary data.</text>
</comment>
<evidence type="ECO:0000313" key="3">
    <source>
        <dbReference type="Proteomes" id="UP000033934"/>
    </source>
</evidence>
<dbReference type="InterPro" id="IPR052975">
    <property type="entry name" value="Repressor-like_regulatory"/>
</dbReference>
<dbReference type="EMBL" id="LBVO01000067">
    <property type="protein sequence ID" value="KKQ86580.1"/>
    <property type="molecule type" value="Genomic_DNA"/>
</dbReference>
<gene>
    <name evidence="2" type="ORF">UT11_C0067G0007</name>
</gene>
<dbReference type="NCBIfam" id="TIGR01439">
    <property type="entry name" value="lp_hng_hel_AbrB"/>
    <property type="match status" value="1"/>
</dbReference>
<dbReference type="InterPro" id="IPR007159">
    <property type="entry name" value="SpoVT-AbrB_dom"/>
</dbReference>
<feature type="domain" description="SpoVT-AbrB" evidence="1">
    <location>
        <begin position="6"/>
        <end position="53"/>
    </location>
</feature>
<sequence length="88" mass="10075">MTTVSVRLSSKGQFIIPNSIRKLLDISQGDIIDLQVSKEDKTIIAKPRKKINFLDFAGSIKDDGRSHEEIWAEAEKNSLEEYLKKNKR</sequence>
<evidence type="ECO:0000259" key="1">
    <source>
        <dbReference type="SMART" id="SM00966"/>
    </source>
</evidence>
<dbReference type="PANTHER" id="PTHR34860:SF6">
    <property type="entry name" value="REPRESSOR-LIKE PROTEIN SSO7C3"/>
    <property type="match status" value="1"/>
</dbReference>
<accession>A0A0G0LF59</accession>
<evidence type="ECO:0000313" key="2">
    <source>
        <dbReference type="EMBL" id="KKQ86580.1"/>
    </source>
</evidence>
<reference evidence="2 3" key="1">
    <citation type="journal article" date="2015" name="Nature">
        <title>rRNA introns, odd ribosomes, and small enigmatic genomes across a large radiation of phyla.</title>
        <authorList>
            <person name="Brown C.T."/>
            <person name="Hug L.A."/>
            <person name="Thomas B.C."/>
            <person name="Sharon I."/>
            <person name="Castelle C.J."/>
            <person name="Singh A."/>
            <person name="Wilkins M.J."/>
            <person name="Williams K.H."/>
            <person name="Banfield J.F."/>
        </authorList>
    </citation>
    <scope>NUCLEOTIDE SEQUENCE [LARGE SCALE GENOMIC DNA]</scope>
</reference>
<dbReference type="AlphaFoldDB" id="A0A0G0LF59"/>
<dbReference type="Proteomes" id="UP000033934">
    <property type="component" value="Unassembled WGS sequence"/>
</dbReference>
<dbReference type="SUPFAM" id="SSF89447">
    <property type="entry name" value="AbrB/MazE/MraZ-like"/>
    <property type="match status" value="1"/>
</dbReference>
<organism evidence="2 3">
    <name type="scientific">Berkelbacteria bacterium GW2011_GWA2_38_9</name>
    <dbReference type="NCBI Taxonomy" id="1618334"/>
    <lineage>
        <taxon>Bacteria</taxon>
        <taxon>Candidatus Berkelbacteria</taxon>
    </lineage>
</organism>
<dbReference type="SMART" id="SM00966">
    <property type="entry name" value="SpoVT_AbrB"/>
    <property type="match status" value="1"/>
</dbReference>
<protein>
    <recommendedName>
        <fullName evidence="1">SpoVT-AbrB domain-containing protein</fullName>
    </recommendedName>
</protein>
<dbReference type="GO" id="GO:0003677">
    <property type="term" value="F:DNA binding"/>
    <property type="evidence" value="ECO:0007669"/>
    <property type="project" value="InterPro"/>
</dbReference>
<name>A0A0G0LF59_9BACT</name>
<dbReference type="Pfam" id="PF04014">
    <property type="entry name" value="MazE_antitoxin"/>
    <property type="match status" value="1"/>
</dbReference>
<dbReference type="PANTHER" id="PTHR34860">
    <property type="entry name" value="REPRESSOR-LIKE PROTEIN SSO7C3"/>
    <property type="match status" value="1"/>
</dbReference>
<dbReference type="InterPro" id="IPR037914">
    <property type="entry name" value="SpoVT-AbrB_sf"/>
</dbReference>
<dbReference type="Gene3D" id="2.10.260.10">
    <property type="match status" value="1"/>
</dbReference>